<evidence type="ECO:0000256" key="1">
    <source>
        <dbReference type="ARBA" id="ARBA00005380"/>
    </source>
</evidence>
<keyword evidence="10 12" id="KW-0630">Potassium</keyword>
<dbReference type="PANTHER" id="PTHR10584:SF166">
    <property type="entry name" value="RIBOKINASE"/>
    <property type="match status" value="1"/>
</dbReference>
<keyword evidence="6 12" id="KW-0547">Nucleotide-binding</keyword>
<dbReference type="GO" id="GO:0005524">
    <property type="term" value="F:ATP binding"/>
    <property type="evidence" value="ECO:0007669"/>
    <property type="project" value="UniProtKB-UniRule"/>
</dbReference>
<organism evidence="14 15">
    <name type="scientific">Albugo candida</name>
    <dbReference type="NCBI Taxonomy" id="65357"/>
    <lineage>
        <taxon>Eukaryota</taxon>
        <taxon>Sar</taxon>
        <taxon>Stramenopiles</taxon>
        <taxon>Oomycota</taxon>
        <taxon>Peronosporomycetes</taxon>
        <taxon>Albuginales</taxon>
        <taxon>Albuginaceae</taxon>
        <taxon>Albugo</taxon>
    </lineage>
</organism>
<evidence type="ECO:0000256" key="11">
    <source>
        <dbReference type="ARBA" id="ARBA00023277"/>
    </source>
</evidence>
<comment type="cofactor">
    <cofactor evidence="12">
        <name>Mg(2+)</name>
        <dbReference type="ChEBI" id="CHEBI:18420"/>
    </cofactor>
    <text evidence="12">Requires a divalent cation, most likely magnesium in vivo, as an electrophilic catalyst to aid phosphoryl group transfer. It is the chelate of the metal and the nucleotide that is the actual substrate.</text>
</comment>
<feature type="binding site" evidence="12">
    <location>
        <position position="298"/>
    </location>
    <ligand>
        <name>K(+)</name>
        <dbReference type="ChEBI" id="CHEBI:29103"/>
    </ligand>
</feature>
<dbReference type="PRINTS" id="PR00990">
    <property type="entry name" value="RIBOKINASE"/>
</dbReference>
<dbReference type="EC" id="2.7.1.15" evidence="2 12"/>
<comment type="similarity">
    <text evidence="12">Belongs to the carbohydrate kinase PfkB family. Ribokinase subfamily.</text>
</comment>
<accession>A0A024GQ78</accession>
<dbReference type="STRING" id="65357.A0A024GQ78"/>
<comment type="subcellular location">
    <subcellularLocation>
        <location evidence="12">Cytoplasm</location>
    </subcellularLocation>
    <subcellularLocation>
        <location evidence="12">Nucleus</location>
    </subcellularLocation>
</comment>
<dbReference type="EMBL" id="CAIX01000269">
    <property type="protein sequence ID" value="CCI49044.1"/>
    <property type="molecule type" value="Genomic_DNA"/>
</dbReference>
<feature type="active site" description="Proton acceptor" evidence="12">
    <location>
        <position position="265"/>
    </location>
</feature>
<keyword evidence="7 12" id="KW-0418">Kinase</keyword>
<comment type="pathway">
    <text evidence="12">Carbohydrate metabolism; D-ribose degradation; D-ribose 5-phosphate from beta-D-ribopyranose: step 2/2.</text>
</comment>
<dbReference type="HAMAP" id="MF_01987">
    <property type="entry name" value="Ribokinase"/>
    <property type="match status" value="1"/>
</dbReference>
<evidence type="ECO:0000256" key="3">
    <source>
        <dbReference type="ARBA" id="ARBA00016943"/>
    </source>
</evidence>
<evidence type="ECO:0000256" key="2">
    <source>
        <dbReference type="ARBA" id="ARBA00012035"/>
    </source>
</evidence>
<dbReference type="GO" id="GO:0019303">
    <property type="term" value="P:D-ribose catabolic process"/>
    <property type="evidence" value="ECO:0007669"/>
    <property type="project" value="UniProtKB-UniRule"/>
</dbReference>
<dbReference type="OrthoDB" id="415590at2759"/>
<evidence type="ECO:0000256" key="10">
    <source>
        <dbReference type="ARBA" id="ARBA00022958"/>
    </source>
</evidence>
<evidence type="ECO:0000256" key="7">
    <source>
        <dbReference type="ARBA" id="ARBA00022777"/>
    </source>
</evidence>
<evidence type="ECO:0000256" key="8">
    <source>
        <dbReference type="ARBA" id="ARBA00022840"/>
    </source>
</evidence>
<dbReference type="AlphaFoldDB" id="A0A024GQ78"/>
<evidence type="ECO:0000259" key="13">
    <source>
        <dbReference type="Pfam" id="PF00294"/>
    </source>
</evidence>
<dbReference type="InterPro" id="IPR011877">
    <property type="entry name" value="Ribokinase"/>
</dbReference>
<comment type="similarity">
    <text evidence="1">Belongs to the carbohydrate kinase pfkB family.</text>
</comment>
<keyword evidence="11 12" id="KW-0119">Carbohydrate metabolism</keyword>
<dbReference type="GO" id="GO:0005737">
    <property type="term" value="C:cytoplasm"/>
    <property type="evidence" value="ECO:0007669"/>
    <property type="project" value="UniProtKB-SubCell"/>
</dbReference>
<feature type="binding site" evidence="12">
    <location>
        <position position="304"/>
    </location>
    <ligand>
        <name>K(+)</name>
        <dbReference type="ChEBI" id="CHEBI:29103"/>
    </ligand>
</feature>
<evidence type="ECO:0000256" key="6">
    <source>
        <dbReference type="ARBA" id="ARBA00022741"/>
    </source>
</evidence>
<dbReference type="GO" id="GO:0005634">
    <property type="term" value="C:nucleus"/>
    <property type="evidence" value="ECO:0007669"/>
    <property type="project" value="UniProtKB-SubCell"/>
</dbReference>
<comment type="activity regulation">
    <text evidence="12">Activated by a monovalent cation that binds near, but not in, the active site. The most likely occupant of the site in vivo is potassium. Ion binding induces a conformational change that may alter substrate affinity.</text>
</comment>
<feature type="binding site" evidence="12">
    <location>
        <position position="295"/>
    </location>
    <ligand>
        <name>K(+)</name>
        <dbReference type="ChEBI" id="CHEBI:29103"/>
    </ligand>
</feature>
<dbReference type="PANTHER" id="PTHR10584">
    <property type="entry name" value="SUGAR KINASE"/>
    <property type="match status" value="1"/>
</dbReference>
<dbReference type="SUPFAM" id="SSF53613">
    <property type="entry name" value="Ribokinase-like"/>
    <property type="match status" value="1"/>
</dbReference>
<evidence type="ECO:0000256" key="12">
    <source>
        <dbReference type="HAMAP-Rule" id="MF_03215"/>
    </source>
</evidence>
<feature type="binding site" evidence="12">
    <location>
        <begin position="226"/>
        <end position="231"/>
    </location>
    <ligand>
        <name>ATP</name>
        <dbReference type="ChEBI" id="CHEBI:30616"/>
    </ligand>
</feature>
<feature type="binding site" evidence="12">
    <location>
        <begin position="11"/>
        <end position="13"/>
    </location>
    <ligand>
        <name>substrate</name>
    </ligand>
</feature>
<dbReference type="InterPro" id="IPR029056">
    <property type="entry name" value="Ribokinase-like"/>
</dbReference>
<dbReference type="UniPathway" id="UPA00916">
    <property type="reaction ID" value="UER00889"/>
</dbReference>
<feature type="binding site" evidence="12">
    <location>
        <begin position="264"/>
        <end position="265"/>
    </location>
    <ligand>
        <name>ATP</name>
        <dbReference type="ChEBI" id="CHEBI:30616"/>
    </ligand>
</feature>
<evidence type="ECO:0000313" key="14">
    <source>
        <dbReference type="EMBL" id="CCI49044.1"/>
    </source>
</evidence>
<keyword evidence="15" id="KW-1185">Reference proteome</keyword>
<dbReference type="GO" id="GO:0004747">
    <property type="term" value="F:ribokinase activity"/>
    <property type="evidence" value="ECO:0007669"/>
    <property type="project" value="UniProtKB-UniRule"/>
</dbReference>
<name>A0A024GQ78_9STRA</name>
<reference evidence="14 15" key="1">
    <citation type="submission" date="2012-05" db="EMBL/GenBank/DDBJ databases">
        <title>Recombination and specialization in a pathogen metapopulation.</title>
        <authorList>
            <person name="Gardiner A."/>
            <person name="Kemen E."/>
            <person name="Schultz-Larsen T."/>
            <person name="MacLean D."/>
            <person name="Van Oosterhout C."/>
            <person name="Jones J.D.G."/>
        </authorList>
    </citation>
    <scope>NUCLEOTIDE SEQUENCE [LARGE SCALE GENOMIC DNA]</scope>
    <source>
        <strain evidence="14 15">Ac Nc2</strain>
    </source>
</reference>
<evidence type="ECO:0000256" key="4">
    <source>
        <dbReference type="ARBA" id="ARBA00022679"/>
    </source>
</evidence>
<comment type="function">
    <text evidence="12">Catalyzes the phosphorylation of ribose at O-5 in a reaction requiring ATP and magnesium. The resulting D-ribose-5-phosphate can then be used either for sythesis of nucleotides, histidine, and tryptophan, or as a component of the pentose phosphate pathway.</text>
</comment>
<keyword evidence="12" id="KW-0963">Cytoplasm</keyword>
<feature type="binding site" evidence="12">
    <location>
        <position position="145"/>
    </location>
    <ligand>
        <name>substrate</name>
    </ligand>
</feature>
<dbReference type="Pfam" id="PF00294">
    <property type="entry name" value="PfkB"/>
    <property type="match status" value="1"/>
</dbReference>
<protein>
    <recommendedName>
        <fullName evidence="3 12">Ribokinase</fullName>
        <shortName evidence="12">RK</shortName>
        <ecNumber evidence="2 12">2.7.1.15</ecNumber>
    </recommendedName>
</protein>
<feature type="binding site" evidence="12">
    <location>
        <position position="261"/>
    </location>
    <ligand>
        <name>K(+)</name>
        <dbReference type="ChEBI" id="CHEBI:29103"/>
    </ligand>
</feature>
<feature type="binding site" evidence="12">
    <location>
        <position position="190"/>
    </location>
    <ligand>
        <name>ATP</name>
        <dbReference type="ChEBI" id="CHEBI:30616"/>
    </ligand>
</feature>
<proteinExistence type="inferred from homology"/>
<keyword evidence="8 12" id="KW-0067">ATP-binding</keyword>
<feature type="domain" description="Carbohydrate kinase PfkB" evidence="13">
    <location>
        <begin position="1"/>
        <end position="307"/>
    </location>
</feature>
<feature type="binding site" evidence="12">
    <location>
        <position position="300"/>
    </location>
    <ligand>
        <name>K(+)</name>
        <dbReference type="ChEBI" id="CHEBI:29103"/>
    </ligand>
</feature>
<feature type="binding site" evidence="12">
    <location>
        <position position="259"/>
    </location>
    <ligand>
        <name>K(+)</name>
        <dbReference type="ChEBI" id="CHEBI:29103"/>
    </ligand>
</feature>
<feature type="binding site" evidence="12">
    <location>
        <position position="265"/>
    </location>
    <ligand>
        <name>substrate</name>
    </ligand>
</feature>
<evidence type="ECO:0000313" key="15">
    <source>
        <dbReference type="Proteomes" id="UP000053237"/>
    </source>
</evidence>
<comment type="subunit">
    <text evidence="12">Homodimer.</text>
</comment>
<dbReference type="InParanoid" id="A0A024GQ78"/>
<dbReference type="PROSITE" id="PS00584">
    <property type="entry name" value="PFKB_KINASES_2"/>
    <property type="match status" value="1"/>
</dbReference>
<dbReference type="InterPro" id="IPR002139">
    <property type="entry name" value="Ribo/fructo_kinase"/>
</dbReference>
<evidence type="ECO:0000256" key="5">
    <source>
        <dbReference type="ARBA" id="ARBA00022723"/>
    </source>
</evidence>
<gene>
    <name evidence="14" type="ORF">BN9_102980</name>
</gene>
<dbReference type="InterPro" id="IPR002173">
    <property type="entry name" value="Carboh/pur_kinase_PfkB_CS"/>
</dbReference>
<comment type="catalytic activity">
    <reaction evidence="12">
        <text>D-ribose + ATP = D-ribose 5-phosphate + ADP + H(+)</text>
        <dbReference type="Rhea" id="RHEA:13697"/>
        <dbReference type="ChEBI" id="CHEBI:15378"/>
        <dbReference type="ChEBI" id="CHEBI:30616"/>
        <dbReference type="ChEBI" id="CHEBI:47013"/>
        <dbReference type="ChEBI" id="CHEBI:78346"/>
        <dbReference type="ChEBI" id="CHEBI:456216"/>
        <dbReference type="EC" id="2.7.1.15"/>
    </reaction>
</comment>
<evidence type="ECO:0000256" key="9">
    <source>
        <dbReference type="ARBA" id="ARBA00022842"/>
    </source>
</evidence>
<keyword evidence="4 12" id="KW-0808">Transferase</keyword>
<comment type="caution">
    <text evidence="14">The sequence shown here is derived from an EMBL/GenBank/DDBJ whole genome shotgun (WGS) entry which is preliminary data.</text>
</comment>
<dbReference type="InterPro" id="IPR011611">
    <property type="entry name" value="PfkB_dom"/>
</dbReference>
<comment type="caution">
    <text evidence="12">Lacks conserved residue(s) required for the propagation of feature annotation.</text>
</comment>
<dbReference type="CDD" id="cd01174">
    <property type="entry name" value="ribokinase"/>
    <property type="match status" value="1"/>
</dbReference>
<feature type="binding site" evidence="12">
    <location>
        <begin position="41"/>
        <end position="45"/>
    </location>
    <ligand>
        <name>substrate</name>
    </ligand>
</feature>
<keyword evidence="5 12" id="KW-0479">Metal-binding</keyword>
<sequence length="325" mass="34767">MKSVLIVGSVNADLSVHVDRLPAIGETISATSSTITPKLGGKGANQAVAVAKLATPSSIQSNFRCQFGIDSNAALLKQLLMDHNVDISNSETQDCDSGQAIIFRLPNGSNSIVVVGGANQIWPTLTSPVFEEAIKTASAIMLQQEIPLEVNQSVAKMAFSHSIPVFWDTGGRDQAIPHDLFQYITIICPNETELARLCGLPVTNPQEAMKAAWNLQKKGAKDILVTLGQEGSIYIPNASIDEPDQVTFVSALPASPVCDTTGAGDTYRGAFVVSYVSGRNIKQCMEFASAAASLCVRKAGAMESIPTHRQVETLYEEWKNVADRT</sequence>
<dbReference type="GO" id="GO:0046872">
    <property type="term" value="F:metal ion binding"/>
    <property type="evidence" value="ECO:0007669"/>
    <property type="project" value="UniProtKB-KW"/>
</dbReference>
<dbReference type="Gene3D" id="3.40.1190.20">
    <property type="match status" value="1"/>
</dbReference>
<keyword evidence="12" id="KW-0539">Nucleus</keyword>
<keyword evidence="9 12" id="KW-0460">Magnesium</keyword>
<dbReference type="Proteomes" id="UP000053237">
    <property type="component" value="Unassembled WGS sequence"/>
</dbReference>